<evidence type="ECO:0000313" key="5">
    <source>
        <dbReference type="Proteomes" id="UP000605970"/>
    </source>
</evidence>
<dbReference type="Proteomes" id="UP000605970">
    <property type="component" value="Unassembled WGS sequence"/>
</dbReference>
<dbReference type="InterPro" id="IPR000668">
    <property type="entry name" value="Peptidase_C1A_C"/>
</dbReference>
<dbReference type="GO" id="GO:0008234">
    <property type="term" value="F:cysteine-type peptidase activity"/>
    <property type="evidence" value="ECO:0007669"/>
    <property type="project" value="InterPro"/>
</dbReference>
<comment type="similarity">
    <text evidence="1">Belongs to the peptidase C1 family.</text>
</comment>
<dbReference type="PROSITE" id="PS00639">
    <property type="entry name" value="THIOL_PROTEASE_HIS"/>
    <property type="match status" value="1"/>
</dbReference>
<dbReference type="Pfam" id="PF00112">
    <property type="entry name" value="Peptidase_C1"/>
    <property type="match status" value="1"/>
</dbReference>
<dbReference type="GO" id="GO:0006508">
    <property type="term" value="P:proteolysis"/>
    <property type="evidence" value="ECO:0007669"/>
    <property type="project" value="InterPro"/>
</dbReference>
<gene>
    <name evidence="4" type="ORF">Mgra_00004283</name>
</gene>
<dbReference type="InterPro" id="IPR025660">
    <property type="entry name" value="Pept_his_AS"/>
</dbReference>
<accession>A0A8S9ZSX0</accession>
<dbReference type="EMBL" id="JABEBT010000031">
    <property type="protein sequence ID" value="KAF7636296.1"/>
    <property type="molecule type" value="Genomic_DNA"/>
</dbReference>
<dbReference type="PANTHER" id="PTHR12411">
    <property type="entry name" value="CYSTEINE PROTEASE FAMILY C1-RELATED"/>
    <property type="match status" value="1"/>
</dbReference>
<name>A0A8S9ZSX0_9BILA</name>
<sequence length="483" mass="55744">TNKTEIINKEIKEENKTEKGVIEDKENKKEKNLLNKTDEVFKNISLPNEENKNSKKDKKIEDEKLKENSKIEKKEENKKLKNEEKIKENENNNKIIKGSNNLRKSEKETRMGRRNKFLLNLRKEKQKEKGLKGKWKSGINERISLLSDEELGMLAGDYLPLDIPQLRHLPPLKPLENLTEPELKYVGDIYLEDDYGNKQIICKDYVFDIRNKWPECEEVINNIRDQSFCMDCWAVASASAFSDRRCIQMVEKKIKFEVNDSFYASAYDTAVCSDAFNKNSCAGGSSSKAWKWFETEGVVSGNNYKEGGCIPYPFPPAYGNSTIQLFNTNQNDCKKICSNNDYGNETFEYELDKRKATNVEVLFQNGLPINQSNWELKMKEEIFNRGTITASFILFKDFVLNYKSQIYYQIKNSGCINKECIGHAVRLIGYGNYTCSNGDYARYWLAVNSFGSDWGDNGLFKIVRGINMADIETRQISFGIPII</sequence>
<feature type="non-terminal residue" evidence="4">
    <location>
        <position position="1"/>
    </location>
</feature>
<proteinExistence type="inferred from homology"/>
<evidence type="ECO:0000259" key="3">
    <source>
        <dbReference type="SMART" id="SM00645"/>
    </source>
</evidence>
<dbReference type="InterPro" id="IPR038765">
    <property type="entry name" value="Papain-like_cys_pep_sf"/>
</dbReference>
<evidence type="ECO:0000313" key="4">
    <source>
        <dbReference type="EMBL" id="KAF7636296.1"/>
    </source>
</evidence>
<feature type="compositionally biased region" description="Basic and acidic residues" evidence="2">
    <location>
        <begin position="49"/>
        <end position="79"/>
    </location>
</feature>
<evidence type="ECO:0000256" key="1">
    <source>
        <dbReference type="ARBA" id="ARBA00008455"/>
    </source>
</evidence>
<organism evidence="4 5">
    <name type="scientific">Meloidogyne graminicola</name>
    <dbReference type="NCBI Taxonomy" id="189291"/>
    <lineage>
        <taxon>Eukaryota</taxon>
        <taxon>Metazoa</taxon>
        <taxon>Ecdysozoa</taxon>
        <taxon>Nematoda</taxon>
        <taxon>Chromadorea</taxon>
        <taxon>Rhabditida</taxon>
        <taxon>Tylenchina</taxon>
        <taxon>Tylenchomorpha</taxon>
        <taxon>Tylenchoidea</taxon>
        <taxon>Meloidogynidae</taxon>
        <taxon>Meloidogyninae</taxon>
        <taxon>Meloidogyne</taxon>
    </lineage>
</organism>
<evidence type="ECO:0000256" key="2">
    <source>
        <dbReference type="SAM" id="MobiDB-lite"/>
    </source>
</evidence>
<feature type="domain" description="Peptidase C1A papain C-terminal" evidence="3">
    <location>
        <begin position="203"/>
        <end position="480"/>
    </location>
</feature>
<feature type="region of interest" description="Disordered" evidence="2">
    <location>
        <begin position="44"/>
        <end position="79"/>
    </location>
</feature>
<dbReference type="Gene3D" id="3.90.70.10">
    <property type="entry name" value="Cysteine proteinases"/>
    <property type="match status" value="1"/>
</dbReference>
<keyword evidence="5" id="KW-1185">Reference proteome</keyword>
<protein>
    <submittedName>
        <fullName evidence="4">Pept_C1 domain-containing protein</fullName>
    </submittedName>
</protein>
<dbReference type="OrthoDB" id="640249at2759"/>
<dbReference type="InterPro" id="IPR013128">
    <property type="entry name" value="Peptidase_C1A"/>
</dbReference>
<dbReference type="SMART" id="SM00645">
    <property type="entry name" value="Pept_C1"/>
    <property type="match status" value="1"/>
</dbReference>
<reference evidence="4" key="1">
    <citation type="journal article" date="2020" name="Ecol. Evol.">
        <title>Genome structure and content of the rice root-knot nematode (Meloidogyne graminicola).</title>
        <authorList>
            <person name="Phan N.T."/>
            <person name="Danchin E.G.J."/>
            <person name="Klopp C."/>
            <person name="Perfus-Barbeoch L."/>
            <person name="Kozlowski D.K."/>
            <person name="Koutsovoulos G.D."/>
            <person name="Lopez-Roques C."/>
            <person name="Bouchez O."/>
            <person name="Zahm M."/>
            <person name="Besnard G."/>
            <person name="Bellafiore S."/>
        </authorList>
    </citation>
    <scope>NUCLEOTIDE SEQUENCE</scope>
    <source>
        <strain evidence="4">VN-18</strain>
    </source>
</reference>
<comment type="caution">
    <text evidence="4">The sequence shown here is derived from an EMBL/GenBank/DDBJ whole genome shotgun (WGS) entry which is preliminary data.</text>
</comment>
<dbReference type="SUPFAM" id="SSF54001">
    <property type="entry name" value="Cysteine proteinases"/>
    <property type="match status" value="1"/>
</dbReference>
<dbReference type="AlphaFoldDB" id="A0A8S9ZSX0"/>